<comment type="caution">
    <text evidence="1">The sequence shown here is derived from an EMBL/GenBank/DDBJ whole genome shotgun (WGS) entry which is preliminary data.</text>
</comment>
<proteinExistence type="predicted"/>
<dbReference type="RefSeq" id="WP_181493262.1">
    <property type="nucleotide sequence ID" value="NZ_JACDUN010000001.1"/>
</dbReference>
<organism evidence="1 2">
    <name type="scientific">Methanococcus maripaludis</name>
    <name type="common">Methanococcus deltae</name>
    <dbReference type="NCBI Taxonomy" id="39152"/>
    <lineage>
        <taxon>Archaea</taxon>
        <taxon>Methanobacteriati</taxon>
        <taxon>Methanobacteriota</taxon>
        <taxon>Methanomada group</taxon>
        <taxon>Methanococci</taxon>
        <taxon>Methanococcales</taxon>
        <taxon>Methanococcaceae</taxon>
        <taxon>Methanococcus</taxon>
    </lineage>
</organism>
<evidence type="ECO:0000313" key="1">
    <source>
        <dbReference type="EMBL" id="MBA2858266.1"/>
    </source>
</evidence>
<sequence length="98" mass="11208">MSGKTLHFRMDIIALLHEIADNALPKNMGILFQPLNMFRNKLIELGQLAVEINDPRLLKWCCEVGLFSCVDPDSDDYDPDVFEKLQKLIDEMKTGQQA</sequence>
<gene>
    <name evidence="1" type="ORF">HNP93_000967</name>
</gene>
<accession>A0A7J9P6F1</accession>
<dbReference type="EMBL" id="JACDUN010000001">
    <property type="protein sequence ID" value="MBA2858266.1"/>
    <property type="molecule type" value="Genomic_DNA"/>
</dbReference>
<protein>
    <submittedName>
        <fullName evidence="1">Uncharacterized protein</fullName>
    </submittedName>
</protein>
<name>A0A7J9P6F1_METMI</name>
<dbReference type="AlphaFoldDB" id="A0A7J9P6F1"/>
<dbReference type="Proteomes" id="UP000558015">
    <property type="component" value="Unassembled WGS sequence"/>
</dbReference>
<reference evidence="1 2" key="1">
    <citation type="submission" date="2020-07" db="EMBL/GenBank/DDBJ databases">
        <title>Genomic Encyclopedia of Type Strains, Phase IV (KMG-V): Genome sequencing to study the core and pangenomes of soil and plant-associated prokaryotes.</title>
        <authorList>
            <person name="Whitman W."/>
        </authorList>
    </citation>
    <scope>NUCLEOTIDE SEQUENCE [LARGE SCALE GENOMIC DNA]</scope>
    <source>
        <strain evidence="1 2">C12</strain>
    </source>
</reference>
<evidence type="ECO:0000313" key="2">
    <source>
        <dbReference type="Proteomes" id="UP000558015"/>
    </source>
</evidence>